<feature type="signal peptide" evidence="1">
    <location>
        <begin position="1"/>
        <end position="21"/>
    </location>
</feature>
<feature type="chain" id="PRO_5039416951" evidence="1">
    <location>
        <begin position="22"/>
        <end position="554"/>
    </location>
</feature>
<name>A0A9D7E2N0_9PROT</name>
<dbReference type="SUPFAM" id="SSF56935">
    <property type="entry name" value="Porins"/>
    <property type="match status" value="1"/>
</dbReference>
<dbReference type="Proteomes" id="UP000807785">
    <property type="component" value="Unassembled WGS sequence"/>
</dbReference>
<evidence type="ECO:0000256" key="1">
    <source>
        <dbReference type="SAM" id="SignalP"/>
    </source>
</evidence>
<sequence length="554" mass="61234">MRRTLLAAALSAALMSPAARADERSSLEQLRETTLGLIEALVEQGILTRDKADRLISEAQRKAQAKVAEGQAAPAAAPAEGTVRVPYVPEIVKNEIREQLKQEVLAQAKNERWAQPNAVPEWLDRIKLEGDVRVRYQYDSLSDQNTPPLGYVFPEGVPQPGLGLAGAATRAADLADARAPFATNTTEQRERLRVRARLGVLAKVSDSWSASLRLATGNTQDRVSTNQTLGQNFNKYQFLVDRAYLRYAPFESLSVSGGRIPNPWFGTDLMWDDDLNFEGVAATWKPMLTDSFSPYVTAGYFPVKERNPPAARSRALAGAQLGFQWTLNPRNSLKFGAAVYDFSRFEGHPEDDASFDSILQLPISPTYGNSVYEAGLRQRGNTLFRTNSRLDNSSSNLWGLASKFRPLNVTASYDWASFDPVHVVLTADWVRNLDFDANKIAARTGLRLADAKDTGYQFKVTIGMPRIREARDWQFFASYRYLGSDATLDAFTDSDFGFGGTNQKGYIVGLSYGLDRNVGLNLRWLSADSISSPTLAPGGRFSSDILQADVNLNF</sequence>
<comment type="caution">
    <text evidence="2">The sequence shown here is derived from an EMBL/GenBank/DDBJ whole genome shotgun (WGS) entry which is preliminary data.</text>
</comment>
<gene>
    <name evidence="2" type="ORF">IPH26_07055</name>
</gene>
<dbReference type="AlphaFoldDB" id="A0A9D7E2N0"/>
<dbReference type="Pfam" id="PF16930">
    <property type="entry name" value="Porin_5"/>
    <property type="match status" value="1"/>
</dbReference>
<accession>A0A9D7E2N0</accession>
<proteinExistence type="predicted"/>
<dbReference type="InterPro" id="IPR032638">
    <property type="entry name" value="Porin_5"/>
</dbReference>
<evidence type="ECO:0000313" key="2">
    <source>
        <dbReference type="EMBL" id="MBK6972711.1"/>
    </source>
</evidence>
<evidence type="ECO:0000313" key="3">
    <source>
        <dbReference type="Proteomes" id="UP000807785"/>
    </source>
</evidence>
<organism evidence="2 3">
    <name type="scientific">Candidatus Methylophosphatis roskildensis</name>
    <dbReference type="NCBI Taxonomy" id="2899263"/>
    <lineage>
        <taxon>Bacteria</taxon>
        <taxon>Pseudomonadati</taxon>
        <taxon>Pseudomonadota</taxon>
        <taxon>Betaproteobacteria</taxon>
        <taxon>Nitrosomonadales</taxon>
        <taxon>Sterolibacteriaceae</taxon>
        <taxon>Candidatus Methylophosphatis</taxon>
    </lineage>
</organism>
<dbReference type="EMBL" id="JADJEV010000003">
    <property type="protein sequence ID" value="MBK6972711.1"/>
    <property type="molecule type" value="Genomic_DNA"/>
</dbReference>
<keyword evidence="1" id="KW-0732">Signal</keyword>
<protein>
    <submittedName>
        <fullName evidence="2">Porin</fullName>
    </submittedName>
</protein>
<reference evidence="2" key="1">
    <citation type="submission" date="2020-10" db="EMBL/GenBank/DDBJ databases">
        <title>Connecting structure to function with the recovery of over 1000 high-quality activated sludge metagenome-assembled genomes encoding full-length rRNA genes using long-read sequencing.</title>
        <authorList>
            <person name="Singleton C.M."/>
            <person name="Petriglieri F."/>
            <person name="Kristensen J.M."/>
            <person name="Kirkegaard R.H."/>
            <person name="Michaelsen T.Y."/>
            <person name="Andersen M.H."/>
            <person name="Karst S.M."/>
            <person name="Dueholm M.S."/>
            <person name="Nielsen P.H."/>
            <person name="Albertsen M."/>
        </authorList>
    </citation>
    <scope>NUCLEOTIDE SEQUENCE</scope>
    <source>
        <strain evidence="2">Bjer_18-Q3-R1-45_BAT3C.347</strain>
    </source>
</reference>